<evidence type="ECO:0000313" key="10">
    <source>
        <dbReference type="Proteomes" id="UP000754710"/>
    </source>
</evidence>
<evidence type="ECO:0000256" key="6">
    <source>
        <dbReference type="ARBA" id="ARBA00023288"/>
    </source>
</evidence>
<keyword evidence="6" id="KW-0449">Lipoprotein</keyword>
<gene>
    <name evidence="9" type="ORF">K1X13_14165</name>
</gene>
<comment type="caution">
    <text evidence="9">The sequence shown here is derived from an EMBL/GenBank/DDBJ whole genome shotgun (WGS) entry which is preliminary data.</text>
</comment>
<dbReference type="PROSITE" id="PS51257">
    <property type="entry name" value="PROKAR_LIPOPROTEIN"/>
    <property type="match status" value="1"/>
</dbReference>
<evidence type="ECO:0000256" key="3">
    <source>
        <dbReference type="ARBA" id="ARBA00022475"/>
    </source>
</evidence>
<dbReference type="Proteomes" id="UP000754710">
    <property type="component" value="Unassembled WGS sequence"/>
</dbReference>
<evidence type="ECO:0000313" key="9">
    <source>
        <dbReference type="EMBL" id="MBY9075975.1"/>
    </source>
</evidence>
<dbReference type="InterPro" id="IPR028082">
    <property type="entry name" value="Peripla_BP_I"/>
</dbReference>
<keyword evidence="3" id="KW-1003">Cell membrane</keyword>
<proteinExistence type="inferred from homology"/>
<feature type="domain" description="ABC transporter substrate-binding protein PnrA-like" evidence="8">
    <location>
        <begin position="63"/>
        <end position="327"/>
    </location>
</feature>
<evidence type="ECO:0000256" key="1">
    <source>
        <dbReference type="ARBA" id="ARBA00004193"/>
    </source>
</evidence>
<dbReference type="EMBL" id="JAIEZQ010000002">
    <property type="protein sequence ID" value="MBY9075975.1"/>
    <property type="molecule type" value="Genomic_DNA"/>
</dbReference>
<keyword evidence="5" id="KW-0472">Membrane</keyword>
<dbReference type="CDD" id="cd06304">
    <property type="entry name" value="PBP1_BmpA_Med_PnrA-like"/>
    <property type="match status" value="1"/>
</dbReference>
<name>A0ABS7RLQ0_9ACTN</name>
<dbReference type="Pfam" id="PF02608">
    <property type="entry name" value="Bmp"/>
    <property type="match status" value="1"/>
</dbReference>
<accession>A0ABS7RLQ0</accession>
<evidence type="ECO:0000256" key="4">
    <source>
        <dbReference type="ARBA" id="ARBA00022729"/>
    </source>
</evidence>
<dbReference type="PANTHER" id="PTHR34296">
    <property type="entry name" value="TRANSCRIPTIONAL ACTIVATOR PROTEIN MED"/>
    <property type="match status" value="1"/>
</dbReference>
<reference evidence="9 10" key="1">
    <citation type="submission" date="2021-08" db="EMBL/GenBank/DDBJ databases">
        <title>Nocardioides bacterium WL0053 sp. nov., isolated from the sediment.</title>
        <authorList>
            <person name="Wang L."/>
            <person name="Zhang D."/>
            <person name="Zhang A."/>
        </authorList>
    </citation>
    <scope>NUCLEOTIDE SEQUENCE [LARGE SCALE GENOMIC DNA]</scope>
    <source>
        <strain evidence="9 10">WL0053</strain>
    </source>
</reference>
<organism evidence="9 10">
    <name type="scientific">Nocardioides jiangsuensis</name>
    <dbReference type="NCBI Taxonomy" id="2866161"/>
    <lineage>
        <taxon>Bacteria</taxon>
        <taxon>Bacillati</taxon>
        <taxon>Actinomycetota</taxon>
        <taxon>Actinomycetes</taxon>
        <taxon>Propionibacteriales</taxon>
        <taxon>Nocardioidaceae</taxon>
        <taxon>Nocardioides</taxon>
    </lineage>
</organism>
<comment type="subcellular location">
    <subcellularLocation>
        <location evidence="1">Cell membrane</location>
        <topology evidence="1">Lipid-anchor</topology>
    </subcellularLocation>
</comment>
<keyword evidence="10" id="KW-1185">Reference proteome</keyword>
<dbReference type="InterPro" id="IPR050957">
    <property type="entry name" value="BMP_lipoprotein"/>
</dbReference>
<evidence type="ECO:0000259" key="8">
    <source>
        <dbReference type="Pfam" id="PF02608"/>
    </source>
</evidence>
<comment type="similarity">
    <text evidence="2">Belongs to the BMP lipoprotein family.</text>
</comment>
<dbReference type="RefSeq" id="WP_221025664.1">
    <property type="nucleotide sequence ID" value="NZ_JAIEZQ010000002.1"/>
</dbReference>
<evidence type="ECO:0000256" key="2">
    <source>
        <dbReference type="ARBA" id="ARBA00008610"/>
    </source>
</evidence>
<sequence length="357" mass="37327">MAQIRRTSSGHHRLAALAGTAALLLAAACGGETGEEPSGGGGGGGGEELPLIYGVFATPLEEPWDGAIHSALQSAVEDGQIEYKHIDNVSTSDAMERTLRDIATNEQPDAIMGDAFAAEEAVRKAAAEFPDIPFAFGSGEKPVDPNMSVFDNWLQDPAYLAGMLCGGLTKSNIIGVVGAMPIPEVNRIVNAFVLGVKETNPDATVKVSFINTFFDPAAAKQAAQAQISAGADVLFAERDGVISAAEEANLPVVGMMVDQKEEAPKNVVTSLLWNVRPTVDAVTEQATGKPASEDLGTYSFMKEGGSDIAPINTDIVGGVPDDLVRQVEDKKQEILDGSFTTPVDESAPKGSIDVSQQ</sequence>
<dbReference type="SUPFAM" id="SSF53822">
    <property type="entry name" value="Periplasmic binding protein-like I"/>
    <property type="match status" value="1"/>
</dbReference>
<dbReference type="PANTHER" id="PTHR34296:SF2">
    <property type="entry name" value="ABC TRANSPORTER GUANOSINE-BINDING PROTEIN NUPN"/>
    <property type="match status" value="1"/>
</dbReference>
<dbReference type="InterPro" id="IPR003760">
    <property type="entry name" value="PnrA-like"/>
</dbReference>
<dbReference type="Gene3D" id="3.40.50.2300">
    <property type="match status" value="2"/>
</dbReference>
<evidence type="ECO:0000256" key="7">
    <source>
        <dbReference type="SAM" id="MobiDB-lite"/>
    </source>
</evidence>
<evidence type="ECO:0000256" key="5">
    <source>
        <dbReference type="ARBA" id="ARBA00023136"/>
    </source>
</evidence>
<protein>
    <submittedName>
        <fullName evidence="9">BMP family protein</fullName>
    </submittedName>
</protein>
<feature type="region of interest" description="Disordered" evidence="7">
    <location>
        <begin position="335"/>
        <end position="357"/>
    </location>
</feature>
<keyword evidence="4" id="KW-0732">Signal</keyword>